<dbReference type="RefSeq" id="WP_378297217.1">
    <property type="nucleotide sequence ID" value="NZ_JBHTJA010000009.1"/>
</dbReference>
<reference evidence="3" key="1">
    <citation type="journal article" date="2019" name="Int. J. Syst. Evol. Microbiol.">
        <title>The Global Catalogue of Microorganisms (GCM) 10K type strain sequencing project: providing services to taxonomists for standard genome sequencing and annotation.</title>
        <authorList>
            <consortium name="The Broad Institute Genomics Platform"/>
            <consortium name="The Broad Institute Genome Sequencing Center for Infectious Disease"/>
            <person name="Wu L."/>
            <person name="Ma J."/>
        </authorList>
    </citation>
    <scope>NUCLEOTIDE SEQUENCE [LARGE SCALE GENOMIC DNA]</scope>
    <source>
        <strain evidence="3">JCM 31202</strain>
    </source>
</reference>
<organism evidence="2 3">
    <name type="scientific">Actinomadura sediminis</name>
    <dbReference type="NCBI Taxonomy" id="1038904"/>
    <lineage>
        <taxon>Bacteria</taxon>
        <taxon>Bacillati</taxon>
        <taxon>Actinomycetota</taxon>
        <taxon>Actinomycetes</taxon>
        <taxon>Streptosporangiales</taxon>
        <taxon>Thermomonosporaceae</taxon>
        <taxon>Actinomadura</taxon>
    </lineage>
</organism>
<comment type="caution">
    <text evidence="2">The sequence shown here is derived from an EMBL/GenBank/DDBJ whole genome shotgun (WGS) entry which is preliminary data.</text>
</comment>
<dbReference type="EMBL" id="JBHTJA010000009">
    <property type="protein sequence ID" value="MFD0900264.1"/>
    <property type="molecule type" value="Genomic_DNA"/>
</dbReference>
<protein>
    <recommendedName>
        <fullName evidence="4">SH3 domain-containing protein</fullName>
    </recommendedName>
</protein>
<proteinExistence type="predicted"/>
<evidence type="ECO:0000313" key="3">
    <source>
        <dbReference type="Proteomes" id="UP001596972"/>
    </source>
</evidence>
<gene>
    <name evidence="2" type="ORF">ACFQ11_07670</name>
</gene>
<dbReference type="Proteomes" id="UP001596972">
    <property type="component" value="Unassembled WGS sequence"/>
</dbReference>
<name>A0ABW3EL55_9ACTN</name>
<keyword evidence="1" id="KW-0732">Signal</keyword>
<feature type="signal peptide" evidence="1">
    <location>
        <begin position="1"/>
        <end position="26"/>
    </location>
</feature>
<evidence type="ECO:0000313" key="2">
    <source>
        <dbReference type="EMBL" id="MFD0900264.1"/>
    </source>
</evidence>
<evidence type="ECO:0008006" key="4">
    <source>
        <dbReference type="Google" id="ProtNLM"/>
    </source>
</evidence>
<feature type="chain" id="PRO_5046833008" description="SH3 domain-containing protein" evidence="1">
    <location>
        <begin position="27"/>
        <end position="121"/>
    </location>
</feature>
<evidence type="ECO:0000256" key="1">
    <source>
        <dbReference type="SAM" id="SignalP"/>
    </source>
</evidence>
<keyword evidence="3" id="KW-1185">Reference proteome</keyword>
<accession>A0ABW3EL55</accession>
<sequence>MRAKSKRIASMAAVALTVGWAPVTFAIPSATASEKAAATPLAAGCQDWTPHMRRVIEPGGAAVHTSYYGSSRVIDRWSYRTLFRVDKRCVNSYGNLWWHSDCCTGTKGYIWNDYTQFANYT</sequence>